<dbReference type="InterPro" id="IPR038212">
    <property type="entry name" value="TF_EnY2_sf"/>
</dbReference>
<dbReference type="GO" id="GO:0003713">
    <property type="term" value="F:transcription coactivator activity"/>
    <property type="evidence" value="ECO:0007669"/>
    <property type="project" value="InterPro"/>
</dbReference>
<name>A0A6A7C4W2_9PEZI</name>
<feature type="non-terminal residue" evidence="1">
    <location>
        <position position="109"/>
    </location>
</feature>
<dbReference type="Pfam" id="PF10163">
    <property type="entry name" value="EnY2"/>
    <property type="match status" value="1"/>
</dbReference>
<accession>A0A6A7C4W2</accession>
<evidence type="ECO:0000313" key="1">
    <source>
        <dbReference type="EMBL" id="KAF2862551.1"/>
    </source>
</evidence>
<dbReference type="AlphaFoldDB" id="A0A6A7C4W2"/>
<dbReference type="EMBL" id="MU005965">
    <property type="protein sequence ID" value="KAF2862551.1"/>
    <property type="molecule type" value="Genomic_DNA"/>
</dbReference>
<sequence length="109" mass="12042">VGVNSSSNGYDLDFESQIKGILLQNGGIRRIQGVLRQRLDEDGWSQSLREYITRLYRSGECETYDQAEAKVMQAIHQGSAAGTNTPNLSIPPTAMEGAVETIKKEIEKI</sequence>
<dbReference type="Proteomes" id="UP000799421">
    <property type="component" value="Unassembled WGS sequence"/>
</dbReference>
<dbReference type="GO" id="GO:0006406">
    <property type="term" value="P:mRNA export from nucleus"/>
    <property type="evidence" value="ECO:0007669"/>
    <property type="project" value="InterPro"/>
</dbReference>
<dbReference type="Gene3D" id="1.10.246.140">
    <property type="match status" value="1"/>
</dbReference>
<proteinExistence type="predicted"/>
<keyword evidence="2" id="KW-1185">Reference proteome</keyword>
<organism evidence="1 2">
    <name type="scientific">Piedraia hortae CBS 480.64</name>
    <dbReference type="NCBI Taxonomy" id="1314780"/>
    <lineage>
        <taxon>Eukaryota</taxon>
        <taxon>Fungi</taxon>
        <taxon>Dikarya</taxon>
        <taxon>Ascomycota</taxon>
        <taxon>Pezizomycotina</taxon>
        <taxon>Dothideomycetes</taxon>
        <taxon>Dothideomycetidae</taxon>
        <taxon>Capnodiales</taxon>
        <taxon>Piedraiaceae</taxon>
        <taxon>Piedraia</taxon>
    </lineage>
</organism>
<dbReference type="GO" id="GO:0005643">
    <property type="term" value="C:nuclear pore"/>
    <property type="evidence" value="ECO:0007669"/>
    <property type="project" value="InterPro"/>
</dbReference>
<dbReference type="OrthoDB" id="5355007at2759"/>
<evidence type="ECO:0000313" key="2">
    <source>
        <dbReference type="Proteomes" id="UP000799421"/>
    </source>
</evidence>
<protein>
    <submittedName>
        <fullName evidence="1">Uncharacterized protein</fullName>
    </submittedName>
</protein>
<dbReference type="InterPro" id="IPR018783">
    <property type="entry name" value="TF_ENY2"/>
</dbReference>
<gene>
    <name evidence="1" type="ORF">K470DRAFT_199991</name>
</gene>
<dbReference type="GO" id="GO:0000124">
    <property type="term" value="C:SAGA complex"/>
    <property type="evidence" value="ECO:0007669"/>
    <property type="project" value="InterPro"/>
</dbReference>
<feature type="non-terminal residue" evidence="1">
    <location>
        <position position="1"/>
    </location>
</feature>
<reference evidence="1" key="1">
    <citation type="journal article" date="2020" name="Stud. Mycol.">
        <title>101 Dothideomycetes genomes: a test case for predicting lifestyles and emergence of pathogens.</title>
        <authorList>
            <person name="Haridas S."/>
            <person name="Albert R."/>
            <person name="Binder M."/>
            <person name="Bloem J."/>
            <person name="Labutti K."/>
            <person name="Salamov A."/>
            <person name="Andreopoulos B."/>
            <person name="Baker S."/>
            <person name="Barry K."/>
            <person name="Bills G."/>
            <person name="Bluhm B."/>
            <person name="Cannon C."/>
            <person name="Castanera R."/>
            <person name="Culley D."/>
            <person name="Daum C."/>
            <person name="Ezra D."/>
            <person name="Gonzalez J."/>
            <person name="Henrissat B."/>
            <person name="Kuo A."/>
            <person name="Liang C."/>
            <person name="Lipzen A."/>
            <person name="Lutzoni F."/>
            <person name="Magnuson J."/>
            <person name="Mondo S."/>
            <person name="Nolan M."/>
            <person name="Ohm R."/>
            <person name="Pangilinan J."/>
            <person name="Park H.-J."/>
            <person name="Ramirez L."/>
            <person name="Alfaro M."/>
            <person name="Sun H."/>
            <person name="Tritt A."/>
            <person name="Yoshinaga Y."/>
            <person name="Zwiers L.-H."/>
            <person name="Turgeon B."/>
            <person name="Goodwin S."/>
            <person name="Spatafora J."/>
            <person name="Crous P."/>
            <person name="Grigoriev I."/>
        </authorList>
    </citation>
    <scope>NUCLEOTIDE SEQUENCE</scope>
    <source>
        <strain evidence="1">CBS 480.64</strain>
    </source>
</reference>